<name>A0A5C3QPB5_9AGAR</name>
<protein>
    <submittedName>
        <fullName evidence="1">Uncharacterized protein</fullName>
    </submittedName>
</protein>
<dbReference type="Proteomes" id="UP000305067">
    <property type="component" value="Unassembled WGS sequence"/>
</dbReference>
<dbReference type="AlphaFoldDB" id="A0A5C3QPB5"/>
<organism evidence="1 2">
    <name type="scientific">Pterulicium gracile</name>
    <dbReference type="NCBI Taxonomy" id="1884261"/>
    <lineage>
        <taxon>Eukaryota</taxon>
        <taxon>Fungi</taxon>
        <taxon>Dikarya</taxon>
        <taxon>Basidiomycota</taxon>
        <taxon>Agaricomycotina</taxon>
        <taxon>Agaricomycetes</taxon>
        <taxon>Agaricomycetidae</taxon>
        <taxon>Agaricales</taxon>
        <taxon>Pleurotineae</taxon>
        <taxon>Pterulaceae</taxon>
        <taxon>Pterulicium</taxon>
    </lineage>
</organism>
<accession>A0A5C3QPB5</accession>
<keyword evidence="2" id="KW-1185">Reference proteome</keyword>
<evidence type="ECO:0000313" key="2">
    <source>
        <dbReference type="Proteomes" id="UP000305067"/>
    </source>
</evidence>
<proteinExistence type="predicted"/>
<dbReference type="EMBL" id="ML178822">
    <property type="protein sequence ID" value="TFL02381.1"/>
    <property type="molecule type" value="Genomic_DNA"/>
</dbReference>
<reference evidence="1 2" key="1">
    <citation type="journal article" date="2019" name="Nat. Ecol. Evol.">
        <title>Megaphylogeny resolves global patterns of mushroom evolution.</title>
        <authorList>
            <person name="Varga T."/>
            <person name="Krizsan K."/>
            <person name="Foldi C."/>
            <person name="Dima B."/>
            <person name="Sanchez-Garcia M."/>
            <person name="Sanchez-Ramirez S."/>
            <person name="Szollosi G.J."/>
            <person name="Szarkandi J.G."/>
            <person name="Papp V."/>
            <person name="Albert L."/>
            <person name="Andreopoulos W."/>
            <person name="Angelini C."/>
            <person name="Antonin V."/>
            <person name="Barry K.W."/>
            <person name="Bougher N.L."/>
            <person name="Buchanan P."/>
            <person name="Buyck B."/>
            <person name="Bense V."/>
            <person name="Catcheside P."/>
            <person name="Chovatia M."/>
            <person name="Cooper J."/>
            <person name="Damon W."/>
            <person name="Desjardin D."/>
            <person name="Finy P."/>
            <person name="Geml J."/>
            <person name="Haridas S."/>
            <person name="Hughes K."/>
            <person name="Justo A."/>
            <person name="Karasinski D."/>
            <person name="Kautmanova I."/>
            <person name="Kiss B."/>
            <person name="Kocsube S."/>
            <person name="Kotiranta H."/>
            <person name="LaButti K.M."/>
            <person name="Lechner B.E."/>
            <person name="Liimatainen K."/>
            <person name="Lipzen A."/>
            <person name="Lukacs Z."/>
            <person name="Mihaltcheva S."/>
            <person name="Morgado L.N."/>
            <person name="Niskanen T."/>
            <person name="Noordeloos M.E."/>
            <person name="Ohm R.A."/>
            <person name="Ortiz-Santana B."/>
            <person name="Ovrebo C."/>
            <person name="Racz N."/>
            <person name="Riley R."/>
            <person name="Savchenko A."/>
            <person name="Shiryaev A."/>
            <person name="Soop K."/>
            <person name="Spirin V."/>
            <person name="Szebenyi C."/>
            <person name="Tomsovsky M."/>
            <person name="Tulloss R.E."/>
            <person name="Uehling J."/>
            <person name="Grigoriev I.V."/>
            <person name="Vagvolgyi C."/>
            <person name="Papp T."/>
            <person name="Martin F.M."/>
            <person name="Miettinen O."/>
            <person name="Hibbett D.S."/>
            <person name="Nagy L.G."/>
        </authorList>
    </citation>
    <scope>NUCLEOTIDE SEQUENCE [LARGE SCALE GENOMIC DNA]</scope>
    <source>
        <strain evidence="1 2">CBS 309.79</strain>
    </source>
</reference>
<evidence type="ECO:0000313" key="1">
    <source>
        <dbReference type="EMBL" id="TFL02381.1"/>
    </source>
</evidence>
<gene>
    <name evidence="1" type="ORF">BDV98DRAFT_425295</name>
</gene>
<sequence length="178" mass="19759">MQHTVVRGVTAAGRPQRSLQYLRTWCYSHPASMAFLNNRLYMCSPSVYPCQKLTLTWEGGVGPFLIGVSTNLQDNADEWEIVVEDITAYEYTIRVNPHLHIQETSCTEHSFVIPSEAAECFSTFFHNGAFTVENYANPNQADVGEPTLIEEGGCSSDRGYHGILGGDRRTCSSSLLAM</sequence>